<keyword evidence="5" id="KW-0963">Cytoplasm</keyword>
<evidence type="ECO:0000256" key="12">
    <source>
        <dbReference type="NCBIfam" id="TIGR00409"/>
    </source>
</evidence>
<proteinExistence type="predicted"/>
<comment type="catalytic activity">
    <reaction evidence="11">
        <text>tRNA(Pro) + L-proline + ATP = L-prolyl-tRNA(Pro) + AMP + diphosphate</text>
        <dbReference type="Rhea" id="RHEA:14305"/>
        <dbReference type="Rhea" id="RHEA-COMP:9700"/>
        <dbReference type="Rhea" id="RHEA-COMP:9702"/>
        <dbReference type="ChEBI" id="CHEBI:30616"/>
        <dbReference type="ChEBI" id="CHEBI:33019"/>
        <dbReference type="ChEBI" id="CHEBI:60039"/>
        <dbReference type="ChEBI" id="CHEBI:78442"/>
        <dbReference type="ChEBI" id="CHEBI:78532"/>
        <dbReference type="ChEBI" id="CHEBI:456215"/>
        <dbReference type="EC" id="6.1.1.15"/>
    </reaction>
</comment>
<reference evidence="14 15" key="1">
    <citation type="submission" date="2019-02" db="EMBL/GenBank/DDBJ databases">
        <title>Prokaryotic population dynamics and viral predation in marine succession experiment using metagenomics: the confinement effect.</title>
        <authorList>
            <person name="Haro-Moreno J.M."/>
            <person name="Rodriguez-Valera F."/>
            <person name="Lopez-Perez M."/>
        </authorList>
    </citation>
    <scope>NUCLEOTIDE SEQUENCE [LARGE SCALE GENOMIC DNA]</scope>
    <source>
        <strain evidence="14">MED-G166</strain>
    </source>
</reference>
<dbReference type="InterPro" id="IPR044140">
    <property type="entry name" value="ProRS_anticodon_short"/>
</dbReference>
<feature type="domain" description="Aminoacyl-transfer RNA synthetases class-II family profile" evidence="13">
    <location>
        <begin position="38"/>
        <end position="322"/>
    </location>
</feature>
<dbReference type="InterPro" id="IPR004154">
    <property type="entry name" value="Anticodon-bd"/>
</dbReference>
<dbReference type="Gene3D" id="3.40.50.800">
    <property type="entry name" value="Anticodon-binding domain"/>
    <property type="match status" value="1"/>
</dbReference>
<dbReference type="PROSITE" id="PS50862">
    <property type="entry name" value="AA_TRNA_LIGASE_II"/>
    <property type="match status" value="1"/>
</dbReference>
<protein>
    <recommendedName>
        <fullName evidence="4 12">Proline--tRNA ligase</fullName>
        <ecNumber evidence="3 12">6.1.1.15</ecNumber>
    </recommendedName>
</protein>
<evidence type="ECO:0000256" key="8">
    <source>
        <dbReference type="ARBA" id="ARBA00022840"/>
    </source>
</evidence>
<dbReference type="AlphaFoldDB" id="A0A520MTA5"/>
<dbReference type="InterPro" id="IPR006195">
    <property type="entry name" value="aa-tRNA-synth_II"/>
</dbReference>
<dbReference type="NCBIfam" id="NF008979">
    <property type="entry name" value="PRK12325.1"/>
    <property type="match status" value="1"/>
</dbReference>
<comment type="caution">
    <text evidence="14">The sequence shown here is derived from an EMBL/GenBank/DDBJ whole genome shotgun (WGS) entry which is preliminary data.</text>
</comment>
<dbReference type="CDD" id="cd00779">
    <property type="entry name" value="ProRS_core_prok"/>
    <property type="match status" value="1"/>
</dbReference>
<keyword evidence="8" id="KW-0067">ATP-binding</keyword>
<dbReference type="PANTHER" id="PTHR42753">
    <property type="entry name" value="MITOCHONDRIAL RIBOSOME PROTEIN L39/PROLYL-TRNA LIGASE FAMILY MEMBER"/>
    <property type="match status" value="1"/>
</dbReference>
<dbReference type="InterPro" id="IPR033730">
    <property type="entry name" value="ProRS_core_prok"/>
</dbReference>
<keyword evidence="9" id="KW-0648">Protein biosynthesis</keyword>
<dbReference type="EMBL" id="SHBL01000007">
    <property type="protein sequence ID" value="RZO24453.1"/>
    <property type="molecule type" value="Genomic_DNA"/>
</dbReference>
<dbReference type="GO" id="GO:0005524">
    <property type="term" value="F:ATP binding"/>
    <property type="evidence" value="ECO:0007669"/>
    <property type="project" value="UniProtKB-KW"/>
</dbReference>
<dbReference type="InterPro" id="IPR045864">
    <property type="entry name" value="aa-tRNA-synth_II/BPL/LPL"/>
</dbReference>
<comment type="subunit">
    <text evidence="2">Homodimer.</text>
</comment>
<dbReference type="SUPFAM" id="SSF55681">
    <property type="entry name" value="Class II aaRS and biotin synthetases"/>
    <property type="match status" value="1"/>
</dbReference>
<comment type="subcellular location">
    <subcellularLocation>
        <location evidence="1">Cytoplasm</location>
    </subcellularLocation>
</comment>
<dbReference type="InterPro" id="IPR004500">
    <property type="entry name" value="Pro-tRNA-synth_IIa_bac-type"/>
</dbReference>
<dbReference type="PANTHER" id="PTHR42753:SF2">
    <property type="entry name" value="PROLINE--TRNA LIGASE"/>
    <property type="match status" value="1"/>
</dbReference>
<dbReference type="GO" id="GO:0006433">
    <property type="term" value="P:prolyl-tRNA aminoacylation"/>
    <property type="evidence" value="ECO:0007669"/>
    <property type="project" value="UniProtKB-UniRule"/>
</dbReference>
<dbReference type="InterPro" id="IPR036621">
    <property type="entry name" value="Anticodon-bd_dom_sf"/>
</dbReference>
<dbReference type="InterPro" id="IPR002316">
    <property type="entry name" value="Pro-tRNA-ligase_IIa"/>
</dbReference>
<accession>A0A520MTA5</accession>
<evidence type="ECO:0000313" key="15">
    <source>
        <dbReference type="Proteomes" id="UP000320146"/>
    </source>
</evidence>
<evidence type="ECO:0000256" key="10">
    <source>
        <dbReference type="ARBA" id="ARBA00023146"/>
    </source>
</evidence>
<keyword evidence="10" id="KW-0030">Aminoacyl-tRNA synthetase</keyword>
<dbReference type="Proteomes" id="UP000320146">
    <property type="component" value="Unassembled WGS sequence"/>
</dbReference>
<dbReference type="Pfam" id="PF03129">
    <property type="entry name" value="HGTP_anticodon"/>
    <property type="match status" value="1"/>
</dbReference>
<evidence type="ECO:0000313" key="14">
    <source>
        <dbReference type="EMBL" id="RZO24453.1"/>
    </source>
</evidence>
<keyword evidence="6 14" id="KW-0436">Ligase</keyword>
<dbReference type="GO" id="GO:0005829">
    <property type="term" value="C:cytosol"/>
    <property type="evidence" value="ECO:0007669"/>
    <property type="project" value="TreeGrafter"/>
</dbReference>
<evidence type="ECO:0000256" key="1">
    <source>
        <dbReference type="ARBA" id="ARBA00004496"/>
    </source>
</evidence>
<dbReference type="FunFam" id="3.30.930.10:FF:000042">
    <property type="entry name" value="probable proline--tRNA ligase, mitochondrial"/>
    <property type="match status" value="1"/>
</dbReference>
<sequence length="423" mass="48247">MYFSKLFVPTTKQDPSDAELISHKLMIRSGMIKKTAAGIYNWLPIGLNVLKKVENIVRKNLNNFGAQEILMPMVQPAELWKESERYDQYGKELLKFKDRSDRSFVLGPTHEEIMCEIFRSYPISYKELPINMYQIQTKFRDEIRPRFGVMRSREFLMKDAYSFDIDANGMEQSYTNMKNAYISTFDEIGLDYRIVKADAGNIGGDVSEEFHIIADSGEDLLAISDSSEFAANVEVLEYENDPSELDGADSPDGKGKLQIKRGIEVGHIFQLGQKYSEKMSTTLKDTSGKDINVFMGCYGIGVSRIVAASIEQNHDENGIVWPYSIAPYHVNVICLDPSKEEVMKECESVYQILLDAGHDVILDDRDIRAGNKFAENEILGIPFSIIIGPRNFANSKYEFVTRRTNDKHELNIDEIKQILEEEK</sequence>
<evidence type="ECO:0000256" key="4">
    <source>
        <dbReference type="ARBA" id="ARBA00019110"/>
    </source>
</evidence>
<dbReference type="InterPro" id="IPR050062">
    <property type="entry name" value="Pro-tRNA_synthetase"/>
</dbReference>
<evidence type="ECO:0000256" key="6">
    <source>
        <dbReference type="ARBA" id="ARBA00022598"/>
    </source>
</evidence>
<dbReference type="InterPro" id="IPR002314">
    <property type="entry name" value="aa-tRNA-synt_IIb"/>
</dbReference>
<evidence type="ECO:0000259" key="13">
    <source>
        <dbReference type="PROSITE" id="PS50862"/>
    </source>
</evidence>
<evidence type="ECO:0000256" key="11">
    <source>
        <dbReference type="ARBA" id="ARBA00047671"/>
    </source>
</evidence>
<dbReference type="SUPFAM" id="SSF52954">
    <property type="entry name" value="Class II aaRS ABD-related"/>
    <property type="match status" value="1"/>
</dbReference>
<dbReference type="Pfam" id="PF00587">
    <property type="entry name" value="tRNA-synt_2b"/>
    <property type="match status" value="1"/>
</dbReference>
<evidence type="ECO:0000256" key="3">
    <source>
        <dbReference type="ARBA" id="ARBA00012831"/>
    </source>
</evidence>
<organism evidence="14 15">
    <name type="scientific">SAR86 cluster bacterium</name>
    <dbReference type="NCBI Taxonomy" id="2030880"/>
    <lineage>
        <taxon>Bacteria</taxon>
        <taxon>Pseudomonadati</taxon>
        <taxon>Pseudomonadota</taxon>
        <taxon>Gammaproteobacteria</taxon>
        <taxon>SAR86 cluster</taxon>
    </lineage>
</organism>
<dbReference type="PRINTS" id="PR01046">
    <property type="entry name" value="TRNASYNTHPRO"/>
</dbReference>
<evidence type="ECO:0000256" key="5">
    <source>
        <dbReference type="ARBA" id="ARBA00022490"/>
    </source>
</evidence>
<evidence type="ECO:0000256" key="2">
    <source>
        <dbReference type="ARBA" id="ARBA00011738"/>
    </source>
</evidence>
<dbReference type="Gene3D" id="3.30.930.10">
    <property type="entry name" value="Bira Bifunctional Protein, Domain 2"/>
    <property type="match status" value="1"/>
</dbReference>
<dbReference type="NCBIfam" id="TIGR00409">
    <property type="entry name" value="proS_fam_II"/>
    <property type="match status" value="1"/>
</dbReference>
<evidence type="ECO:0000256" key="9">
    <source>
        <dbReference type="ARBA" id="ARBA00022917"/>
    </source>
</evidence>
<dbReference type="CDD" id="cd00861">
    <property type="entry name" value="ProRS_anticodon_short"/>
    <property type="match status" value="1"/>
</dbReference>
<gene>
    <name evidence="14" type="primary">proS</name>
    <name evidence="14" type="ORF">EVA99_01510</name>
</gene>
<keyword evidence="7" id="KW-0547">Nucleotide-binding</keyword>
<dbReference type="EC" id="6.1.1.15" evidence="3 12"/>
<dbReference type="GO" id="GO:0004827">
    <property type="term" value="F:proline-tRNA ligase activity"/>
    <property type="evidence" value="ECO:0007669"/>
    <property type="project" value="UniProtKB-UniRule"/>
</dbReference>
<name>A0A520MTA5_9GAMM</name>
<evidence type="ECO:0000256" key="7">
    <source>
        <dbReference type="ARBA" id="ARBA00022741"/>
    </source>
</evidence>